<evidence type="ECO:0000256" key="3">
    <source>
        <dbReference type="ARBA" id="ARBA00023015"/>
    </source>
</evidence>
<dbReference type="PANTHER" id="PTHR32071:SF21">
    <property type="entry name" value="TRANSCRIPTIONAL REGULATORY PROTEIN FLGR"/>
    <property type="match status" value="1"/>
</dbReference>
<dbReference type="PANTHER" id="PTHR32071">
    <property type="entry name" value="TRANSCRIPTIONAL REGULATORY PROTEIN"/>
    <property type="match status" value="1"/>
</dbReference>
<dbReference type="SUPFAM" id="SSF52172">
    <property type="entry name" value="CheY-like"/>
    <property type="match status" value="1"/>
</dbReference>
<dbReference type="InterPro" id="IPR011006">
    <property type="entry name" value="CheY-like_superfamily"/>
</dbReference>
<evidence type="ECO:0000256" key="1">
    <source>
        <dbReference type="ARBA" id="ARBA00022741"/>
    </source>
</evidence>
<dbReference type="InterPro" id="IPR002197">
    <property type="entry name" value="HTH_Fis"/>
</dbReference>
<evidence type="ECO:0000256" key="5">
    <source>
        <dbReference type="ARBA" id="ARBA00023163"/>
    </source>
</evidence>
<dbReference type="GO" id="GO:0006355">
    <property type="term" value="P:regulation of DNA-templated transcription"/>
    <property type="evidence" value="ECO:0007669"/>
    <property type="project" value="InterPro"/>
</dbReference>
<dbReference type="InParanoid" id="A0A0D2JW11"/>
<evidence type="ECO:0000313" key="9">
    <source>
        <dbReference type="EMBL" id="KIX13810.1"/>
    </source>
</evidence>
<dbReference type="InterPro" id="IPR001789">
    <property type="entry name" value="Sig_transdc_resp-reg_receiver"/>
</dbReference>
<evidence type="ECO:0000259" key="8">
    <source>
        <dbReference type="PROSITE" id="PS50110"/>
    </source>
</evidence>
<dbReference type="InterPro" id="IPR025662">
    <property type="entry name" value="Sigma_54_int_dom_ATP-bd_1"/>
</dbReference>
<keyword evidence="1" id="KW-0547">Nucleotide-binding</keyword>
<dbReference type="GO" id="GO:0005524">
    <property type="term" value="F:ATP binding"/>
    <property type="evidence" value="ECO:0007669"/>
    <property type="project" value="UniProtKB-KW"/>
</dbReference>
<dbReference type="Gene3D" id="3.40.50.300">
    <property type="entry name" value="P-loop containing nucleotide triphosphate hydrolases"/>
    <property type="match status" value="1"/>
</dbReference>
<dbReference type="EMBL" id="AZAC01000014">
    <property type="protein sequence ID" value="KIX13810.1"/>
    <property type="molecule type" value="Genomic_DNA"/>
</dbReference>
<feature type="modified residue" description="4-aspartylphosphate" evidence="6">
    <location>
        <position position="49"/>
    </location>
</feature>
<dbReference type="CDD" id="cd00009">
    <property type="entry name" value="AAA"/>
    <property type="match status" value="1"/>
</dbReference>
<accession>A0A0D2JW11</accession>
<evidence type="ECO:0000256" key="4">
    <source>
        <dbReference type="ARBA" id="ARBA00023125"/>
    </source>
</evidence>
<dbReference type="Pfam" id="PF25601">
    <property type="entry name" value="AAA_lid_14"/>
    <property type="match status" value="1"/>
</dbReference>
<evidence type="ECO:0000313" key="10">
    <source>
        <dbReference type="Proteomes" id="UP000032233"/>
    </source>
</evidence>
<dbReference type="InterPro" id="IPR009057">
    <property type="entry name" value="Homeodomain-like_sf"/>
</dbReference>
<comment type="caution">
    <text evidence="9">The sequence shown here is derived from an EMBL/GenBank/DDBJ whole genome shotgun (WGS) entry which is preliminary data.</text>
</comment>
<dbReference type="GO" id="GO:0000160">
    <property type="term" value="P:phosphorelay signal transduction system"/>
    <property type="evidence" value="ECO:0007669"/>
    <property type="project" value="InterPro"/>
</dbReference>
<dbReference type="PROSITE" id="PS50045">
    <property type="entry name" value="SIGMA54_INTERACT_4"/>
    <property type="match status" value="1"/>
</dbReference>
<keyword evidence="6" id="KW-0597">Phosphoprotein</keyword>
<dbReference type="PROSITE" id="PS00676">
    <property type="entry name" value="SIGMA54_INTERACT_2"/>
    <property type="match status" value="1"/>
</dbReference>
<dbReference type="FunFam" id="3.40.50.300:FF:000006">
    <property type="entry name" value="DNA-binding transcriptional regulator NtrC"/>
    <property type="match status" value="1"/>
</dbReference>
<dbReference type="Pfam" id="PF00158">
    <property type="entry name" value="Sigma54_activat"/>
    <property type="match status" value="1"/>
</dbReference>
<dbReference type="InterPro" id="IPR003593">
    <property type="entry name" value="AAA+_ATPase"/>
</dbReference>
<dbReference type="Pfam" id="PF00072">
    <property type="entry name" value="Response_reg"/>
    <property type="match status" value="1"/>
</dbReference>
<dbReference type="AlphaFoldDB" id="A0A0D2JW11"/>
<protein>
    <submittedName>
        <fullName evidence="9">Acetoacetate metabolism regulatory protein AtoC</fullName>
    </submittedName>
</protein>
<dbReference type="PROSITE" id="PS50110">
    <property type="entry name" value="RESPONSE_REGULATORY"/>
    <property type="match status" value="1"/>
</dbReference>
<proteinExistence type="predicted"/>
<keyword evidence="10" id="KW-1185">Reference proteome</keyword>
<dbReference type="SMART" id="SM00382">
    <property type="entry name" value="AAA"/>
    <property type="match status" value="1"/>
</dbReference>
<feature type="domain" description="Response regulatory" evidence="8">
    <location>
        <begin position="1"/>
        <end position="114"/>
    </location>
</feature>
<keyword evidence="2" id="KW-0067">ATP-binding</keyword>
<dbReference type="PROSITE" id="PS00675">
    <property type="entry name" value="SIGMA54_INTERACT_1"/>
    <property type="match status" value="1"/>
</dbReference>
<dbReference type="InterPro" id="IPR027417">
    <property type="entry name" value="P-loop_NTPase"/>
</dbReference>
<dbReference type="SUPFAM" id="SSF46689">
    <property type="entry name" value="Homeodomain-like"/>
    <property type="match status" value="1"/>
</dbReference>
<reference evidence="9 10" key="1">
    <citation type="submission" date="2013-11" db="EMBL/GenBank/DDBJ databases">
        <title>Metagenomic analysis of a methanogenic consortium involved in long chain n-alkane degradation.</title>
        <authorList>
            <person name="Davidova I.A."/>
            <person name="Callaghan A.V."/>
            <person name="Wawrik B."/>
            <person name="Pruitt S."/>
            <person name="Marks C."/>
            <person name="Duncan K.E."/>
            <person name="Suflita J.M."/>
        </authorList>
    </citation>
    <scope>NUCLEOTIDE SEQUENCE [LARGE SCALE GENOMIC DNA]</scope>
    <source>
        <strain evidence="9 10">SPR</strain>
    </source>
</reference>
<dbReference type="InterPro" id="IPR025943">
    <property type="entry name" value="Sigma_54_int_dom_ATP-bd_2"/>
</dbReference>
<dbReference type="Gene3D" id="3.40.50.2300">
    <property type="match status" value="1"/>
</dbReference>
<feature type="domain" description="Sigma-54 factor interaction" evidence="7">
    <location>
        <begin position="139"/>
        <end position="368"/>
    </location>
</feature>
<dbReference type="STRING" id="1429043.X474_13170"/>
<dbReference type="Proteomes" id="UP000032233">
    <property type="component" value="Unassembled WGS sequence"/>
</dbReference>
<keyword evidence="5" id="KW-0804">Transcription</keyword>
<dbReference type="Gene3D" id="1.10.8.60">
    <property type="match status" value="1"/>
</dbReference>
<sequence length="457" mass="50638">MLVVDDDLQTRELITNALMEQGHTVTRAQSAEEALDLLKNRGFHLVVTDLRMPGKSGMEVVTYIKENIPGTPVIVTTGYGSVDQAVLAMRQGAYDFQEKPINIEHLKHTINRALRETVLSNAFDYLRRTQPYIYKFGKLVAESENMKRLLDQAAKIASSDITLLLTGETGTGKSMIAGTIHANSKRADHTLVTVNCAALPETLLESELFGHEKGAFTGADKNRIGRIQQAHGGTLFLDEVGDMSSAIQAKVLRAIEDQVIQPLGTTRSIEVDVRIISATNVDLSQAVAEKSFRQDLYYRLGVATLHVPPLRERMEDIMPLTRRFLDKVCKEASITPKELSPQAEKALLAHNWPGNVRELRSAIERAVLFSESPTIEPKDLDLIQNAPMAGASPSPNGQTDDLLDLQEVEKNTILRALEKCGWVQNQAALLLNISPRSLCYRIKKLGLSEERSGAYRF</sequence>
<keyword evidence="4" id="KW-0238">DNA-binding</keyword>
<dbReference type="GO" id="GO:0043565">
    <property type="term" value="F:sequence-specific DNA binding"/>
    <property type="evidence" value="ECO:0007669"/>
    <property type="project" value="InterPro"/>
</dbReference>
<dbReference type="InterPro" id="IPR002078">
    <property type="entry name" value="Sigma_54_int"/>
</dbReference>
<dbReference type="Gene3D" id="1.10.10.60">
    <property type="entry name" value="Homeodomain-like"/>
    <property type="match status" value="1"/>
</dbReference>
<dbReference type="Pfam" id="PF02954">
    <property type="entry name" value="HTH_8"/>
    <property type="match status" value="1"/>
</dbReference>
<evidence type="ECO:0000256" key="2">
    <source>
        <dbReference type="ARBA" id="ARBA00022840"/>
    </source>
</evidence>
<organism evidence="9 10">
    <name type="scientific">Dethiosulfatarculus sandiegensis</name>
    <dbReference type="NCBI Taxonomy" id="1429043"/>
    <lineage>
        <taxon>Bacteria</taxon>
        <taxon>Pseudomonadati</taxon>
        <taxon>Thermodesulfobacteriota</taxon>
        <taxon>Desulfarculia</taxon>
        <taxon>Desulfarculales</taxon>
        <taxon>Desulfarculaceae</taxon>
        <taxon>Dethiosulfatarculus</taxon>
    </lineage>
</organism>
<dbReference type="SUPFAM" id="SSF52540">
    <property type="entry name" value="P-loop containing nucleoside triphosphate hydrolases"/>
    <property type="match status" value="1"/>
</dbReference>
<dbReference type="PRINTS" id="PR01590">
    <property type="entry name" value="HTHFIS"/>
</dbReference>
<name>A0A0D2JW11_9BACT</name>
<dbReference type="InterPro" id="IPR058031">
    <property type="entry name" value="AAA_lid_NorR"/>
</dbReference>
<dbReference type="SMART" id="SM00448">
    <property type="entry name" value="REC"/>
    <property type="match status" value="1"/>
</dbReference>
<gene>
    <name evidence="9" type="ORF">X474_13170</name>
</gene>
<keyword evidence="3" id="KW-0805">Transcription regulation</keyword>
<evidence type="ECO:0000256" key="6">
    <source>
        <dbReference type="PROSITE-ProRule" id="PRU00169"/>
    </source>
</evidence>
<evidence type="ECO:0000259" key="7">
    <source>
        <dbReference type="PROSITE" id="PS50045"/>
    </source>
</evidence>